<dbReference type="GO" id="GO:0008962">
    <property type="term" value="F:phosphatidylglycerophosphatase activity"/>
    <property type="evidence" value="ECO:0007669"/>
    <property type="project" value="InterPro"/>
</dbReference>
<dbReference type="Pfam" id="PF04608">
    <property type="entry name" value="PgpA"/>
    <property type="match status" value="1"/>
</dbReference>
<evidence type="ECO:0000313" key="3">
    <source>
        <dbReference type="EMBL" id="QTA78024.1"/>
    </source>
</evidence>
<evidence type="ECO:0000259" key="2">
    <source>
        <dbReference type="Pfam" id="PF04608"/>
    </source>
</evidence>
<keyword evidence="1" id="KW-0472">Membrane</keyword>
<dbReference type="EMBL" id="CP061799">
    <property type="protein sequence ID" value="QTA78024.1"/>
    <property type="molecule type" value="Genomic_DNA"/>
</dbReference>
<dbReference type="PANTHER" id="PTHR36305">
    <property type="entry name" value="PHOSPHATIDYLGLYCEROPHOSPHATASE A"/>
    <property type="match status" value="1"/>
</dbReference>
<evidence type="ECO:0000313" key="4">
    <source>
        <dbReference type="Proteomes" id="UP000663720"/>
    </source>
</evidence>
<organism evidence="3 4">
    <name type="scientific">Desulfonema limicola</name>
    <dbReference type="NCBI Taxonomy" id="45656"/>
    <lineage>
        <taxon>Bacteria</taxon>
        <taxon>Pseudomonadati</taxon>
        <taxon>Thermodesulfobacteriota</taxon>
        <taxon>Desulfobacteria</taxon>
        <taxon>Desulfobacterales</taxon>
        <taxon>Desulfococcaceae</taxon>
        <taxon>Desulfonema</taxon>
    </lineage>
</organism>
<feature type="transmembrane region" description="Helical" evidence="1">
    <location>
        <begin position="102"/>
        <end position="123"/>
    </location>
</feature>
<dbReference type="SUPFAM" id="SSF101307">
    <property type="entry name" value="YutG-like"/>
    <property type="match status" value="1"/>
</dbReference>
<feature type="transmembrane region" description="Helical" evidence="1">
    <location>
        <begin position="34"/>
        <end position="59"/>
    </location>
</feature>
<reference evidence="3" key="1">
    <citation type="journal article" date="2021" name="Microb. Physiol.">
        <title>Proteogenomic Insights into the Physiology of Marine, Sulfate-Reducing, Filamentous Desulfonema limicola and Desulfonema magnum.</title>
        <authorList>
            <person name="Schnaars V."/>
            <person name="Wohlbrand L."/>
            <person name="Scheve S."/>
            <person name="Hinrichs C."/>
            <person name="Reinhardt R."/>
            <person name="Rabus R."/>
        </authorList>
    </citation>
    <scope>NUCLEOTIDE SEQUENCE</scope>
    <source>
        <strain evidence="3">5ac10</strain>
    </source>
</reference>
<dbReference type="GO" id="GO:0006629">
    <property type="term" value="P:lipid metabolic process"/>
    <property type="evidence" value="ECO:0007669"/>
    <property type="project" value="InterPro"/>
</dbReference>
<feature type="domain" description="YutG/PgpA" evidence="2">
    <location>
        <begin position="10"/>
        <end position="156"/>
    </location>
</feature>
<keyword evidence="1" id="KW-0812">Transmembrane</keyword>
<name>A0A975B3C3_9BACT</name>
<dbReference type="KEGG" id="dli:dnl_02320"/>
<dbReference type="PIRSF" id="PIRSF006162">
    <property type="entry name" value="PgpA"/>
    <property type="match status" value="1"/>
</dbReference>
<evidence type="ECO:0000256" key="1">
    <source>
        <dbReference type="SAM" id="Phobius"/>
    </source>
</evidence>
<protein>
    <submittedName>
        <fullName evidence="3">Phosphatidylglycerophosphatase A</fullName>
    </submittedName>
</protein>
<proteinExistence type="predicted"/>
<dbReference type="Proteomes" id="UP000663720">
    <property type="component" value="Chromosome"/>
</dbReference>
<dbReference type="InterPro" id="IPR026037">
    <property type="entry name" value="PgpA"/>
</dbReference>
<dbReference type="AlphaFoldDB" id="A0A975B3C3"/>
<feature type="transmembrane region" description="Helical" evidence="1">
    <location>
        <begin position="143"/>
        <end position="160"/>
    </location>
</feature>
<dbReference type="RefSeq" id="WP_207689932.1">
    <property type="nucleotide sequence ID" value="NZ_CP061799.1"/>
</dbReference>
<keyword evidence="1" id="KW-1133">Transmembrane helix</keyword>
<gene>
    <name evidence="3" type="ORF">dnl_02320</name>
</gene>
<dbReference type="InterPro" id="IPR036681">
    <property type="entry name" value="PgpA-like_sf"/>
</dbReference>
<dbReference type="PANTHER" id="PTHR36305:SF1">
    <property type="entry name" value="PHOSPHATIDYLGLYCEROPHOSPHATASE A"/>
    <property type="match status" value="1"/>
</dbReference>
<dbReference type="InterPro" id="IPR007686">
    <property type="entry name" value="YutG/PgpA"/>
</dbReference>
<dbReference type="CDD" id="cd06971">
    <property type="entry name" value="PgpA"/>
    <property type="match status" value="1"/>
</dbReference>
<keyword evidence="4" id="KW-1185">Reference proteome</keyword>
<sequence length="168" mass="18931">MSKKEKIFVLIASAFGLGFSPVLPGTCGALLGVVIHVLIVLICPVQIQLPCLVFAFIFFCAANNILTPWAESYWESSDPGQFVLDEVAGYLFIPILFREGELWKVVLFGFILFRIFDIFKLIPPARLIDQELHGPWGILLDDLVSAGYAALFMYFIYWFGPDFLLEKS</sequence>
<accession>A0A975B3C3</accession>